<dbReference type="AlphaFoldDB" id="A0A345DSL2"/>
<evidence type="ECO:0000259" key="4">
    <source>
        <dbReference type="PROSITE" id="PS51203"/>
    </source>
</evidence>
<evidence type="ECO:0000259" key="3">
    <source>
        <dbReference type="PROSITE" id="PS01031"/>
    </source>
</evidence>
<dbReference type="InterPro" id="IPR008978">
    <property type="entry name" value="HSP20-like_chaperone"/>
</dbReference>
<name>A0A345DSL2_9MOLU</name>
<geneLocation type="plasmid" evidence="5 7">
    <name>pSPh535</name>
</geneLocation>
<dbReference type="KEGG" id="sphh:SDAV_003006"/>
<dbReference type="KEGG" id="sphh:SDAV_003054"/>
<sequence length="155" mass="18327">MTIKNNLTNYDKNVNRRLNTIDDIFSNFFEDFNKLTHPIYENKSVSPKIDFYETDTKYCLNAELPGILQENIDLKINNNILTIQTKKAEKKEETKNNYHIQERYFGSFYRSIELPNNINENKISASFENGVLNIKIPKQEETKTKKILIKNQKEN</sequence>
<dbReference type="InterPro" id="IPR031107">
    <property type="entry name" value="Small_HSP"/>
</dbReference>
<organism evidence="5 7">
    <name type="scientific">Spiroplasma phoeniceum P40</name>
    <dbReference type="NCBI Taxonomy" id="1276259"/>
    <lineage>
        <taxon>Bacteria</taxon>
        <taxon>Bacillati</taxon>
        <taxon>Mycoplasmatota</taxon>
        <taxon>Mollicutes</taxon>
        <taxon>Entomoplasmatales</taxon>
        <taxon>Spiroplasmataceae</taxon>
        <taxon>Spiroplasma</taxon>
    </lineage>
</organism>
<keyword evidence="7" id="KW-1185">Reference proteome</keyword>
<dbReference type="Pfam" id="PF00011">
    <property type="entry name" value="HSP20"/>
    <property type="match status" value="1"/>
</dbReference>
<evidence type="ECO:0000313" key="5">
    <source>
        <dbReference type="EMBL" id="AXF97203.1"/>
    </source>
</evidence>
<dbReference type="Proteomes" id="UP000253689">
    <property type="component" value="Plasmid pSPh535"/>
</dbReference>
<evidence type="ECO:0000256" key="2">
    <source>
        <dbReference type="RuleBase" id="RU003616"/>
    </source>
</evidence>
<dbReference type="InterPro" id="IPR007052">
    <property type="entry name" value="CS_dom"/>
</dbReference>
<dbReference type="EMBL" id="CP031089">
    <property type="protein sequence ID" value="AXF97203.1"/>
    <property type="molecule type" value="Genomic_DNA"/>
</dbReference>
<proteinExistence type="inferred from homology"/>
<dbReference type="Gene3D" id="2.60.40.790">
    <property type="match status" value="1"/>
</dbReference>
<protein>
    <submittedName>
        <fullName evidence="5">Hsp20/alpha crystallin family protein</fullName>
    </submittedName>
</protein>
<dbReference type="PANTHER" id="PTHR11527">
    <property type="entry name" value="HEAT-SHOCK PROTEIN 20 FAMILY MEMBER"/>
    <property type="match status" value="1"/>
</dbReference>
<feature type="domain" description="SHSP" evidence="3">
    <location>
        <begin position="40"/>
        <end position="154"/>
    </location>
</feature>
<dbReference type="PROSITE" id="PS01031">
    <property type="entry name" value="SHSP"/>
    <property type="match status" value="1"/>
</dbReference>
<dbReference type="InterPro" id="IPR002068">
    <property type="entry name" value="A-crystallin/Hsp20_dom"/>
</dbReference>
<evidence type="ECO:0000313" key="7">
    <source>
        <dbReference type="Proteomes" id="UP000253689"/>
    </source>
</evidence>
<keyword evidence="5" id="KW-0614">Plasmid</keyword>
<feature type="domain" description="CS" evidence="4">
    <location>
        <begin position="44"/>
        <end position="149"/>
    </location>
</feature>
<dbReference type="RefSeq" id="WP_114565611.1">
    <property type="nucleotide sequence ID" value="NZ_CP031089.1"/>
</dbReference>
<dbReference type="EMBL" id="CP031089">
    <property type="protein sequence ID" value="AXF97249.1"/>
    <property type="molecule type" value="Genomic_DNA"/>
</dbReference>
<reference evidence="7" key="1">
    <citation type="submission" date="2018-07" db="EMBL/GenBank/DDBJ databases">
        <title>Complete Genome Sequence of Spiroplasma phoeniceum.</title>
        <authorList>
            <person name="Davis R.E."/>
            <person name="Shao J.Y."/>
            <person name="Zhao Y."/>
            <person name="Silver A."/>
            <person name="Stump z."/>
            <person name="Gasparich G."/>
        </authorList>
    </citation>
    <scope>NUCLEOTIDE SEQUENCE [LARGE SCALE GENOMIC DNA]</scope>
    <source>
        <strain evidence="6 7">P40</strain>
        <plasmid evidence="6 7">pSPh535</plasmid>
    </source>
</reference>
<reference evidence="5" key="2">
    <citation type="submission" date="2018-08" db="EMBL/GenBank/DDBJ databases">
        <title>Complete Genome Sequence of Spiroplasma phoeniceum.</title>
        <authorList>
            <person name="Davis R.E."/>
            <person name="Shao J.Y."/>
            <person name="Zhao Y."/>
            <person name="Silver A."/>
            <person name="Stump z."/>
            <person name="Gasparich G."/>
        </authorList>
    </citation>
    <scope>NUCLEOTIDE SEQUENCE</scope>
    <source>
        <strain evidence="5 7">P40</strain>
        <plasmid evidence="5 7">pSPh535</plasmid>
    </source>
</reference>
<accession>A0A345DSL2</accession>
<dbReference type="PROSITE" id="PS51203">
    <property type="entry name" value="CS"/>
    <property type="match status" value="1"/>
</dbReference>
<evidence type="ECO:0000256" key="1">
    <source>
        <dbReference type="PROSITE-ProRule" id="PRU00285"/>
    </source>
</evidence>
<dbReference type="SUPFAM" id="SSF49764">
    <property type="entry name" value="HSP20-like chaperones"/>
    <property type="match status" value="1"/>
</dbReference>
<dbReference type="CDD" id="cd06464">
    <property type="entry name" value="ACD_sHsps-like"/>
    <property type="match status" value="1"/>
</dbReference>
<gene>
    <name evidence="5" type="ORF">SDAV_003006</name>
    <name evidence="6" type="ORF">SDAV_003054</name>
</gene>
<evidence type="ECO:0000313" key="6">
    <source>
        <dbReference type="EMBL" id="AXF97249.1"/>
    </source>
</evidence>
<comment type="similarity">
    <text evidence="1 2">Belongs to the small heat shock protein (HSP20) family.</text>
</comment>